<evidence type="ECO:0000259" key="2">
    <source>
        <dbReference type="Pfam" id="PF01970"/>
    </source>
</evidence>
<feature type="transmembrane region" description="Helical" evidence="1">
    <location>
        <begin position="326"/>
        <end position="347"/>
    </location>
</feature>
<evidence type="ECO:0000313" key="3">
    <source>
        <dbReference type="EMBL" id="KII75357.1"/>
    </source>
</evidence>
<sequence length="495" mass="51679">MFEHLINGLFTAFSPDVLPMLIFGVVGGIILGALPGLTATMGVAILLPFTFGMESTPALVMLIGVYIGGIYGGSIAAILLKTPGTPASAATVLDGHTLAERGQAARALSISAIASFTGGLISTIVLIAISPLLANFALRFNAPEYFALALFGLTIIVSVSSQNILKGLLAGTIGLLVSTVGLDPISSVPRFTFGVMDLYSGINVIPVLIGLFALSEAINQIETLLKEKQAKVPKFDHKILSKADFKAILPTMTKSGLIGTAIGSVPGAGADVSAFVCYNEAKRASKKPEEFGNGSLEGLAAAESGNNGVTGGSLVPLLTLGIPGDAVAAVLLGALIVQGLTPGPLLFAQNPEVVYGVFSSMLVANVVMLLVGLLGIRFFCRIIEVPKIMIIPIIIFLSIIGAYAINNSMFDVGIAISFGFLGFILNKMEIPSSPILLAIILGPMAETNLRKALLMYDNSWSFLYDRPIALAFVVLAIFSVYSTLRMKKKAKVTAA</sequence>
<dbReference type="PANTHER" id="PTHR35342:SF5">
    <property type="entry name" value="TRICARBOXYLIC TRANSPORT PROTEIN"/>
    <property type="match status" value="1"/>
</dbReference>
<keyword evidence="1" id="KW-0812">Transmembrane</keyword>
<dbReference type="Pfam" id="PF01970">
    <property type="entry name" value="TctA"/>
    <property type="match status" value="1"/>
</dbReference>
<dbReference type="Proteomes" id="UP000031672">
    <property type="component" value="Unassembled WGS sequence"/>
</dbReference>
<feature type="transmembrane region" description="Helical" evidence="1">
    <location>
        <begin position="388"/>
        <end position="406"/>
    </location>
</feature>
<dbReference type="OrthoDB" id="9781349at2"/>
<keyword evidence="4" id="KW-1185">Reference proteome</keyword>
<feature type="transmembrane region" description="Helical" evidence="1">
    <location>
        <begin position="198"/>
        <end position="218"/>
    </location>
</feature>
<evidence type="ECO:0000313" key="4">
    <source>
        <dbReference type="Proteomes" id="UP000031672"/>
    </source>
</evidence>
<protein>
    <submittedName>
        <fullName evidence="3">C4-dicarboxylate ABC transporter permease</fullName>
    </submittedName>
</protein>
<accession>A0A0C2NMS9</accession>
<proteinExistence type="predicted"/>
<keyword evidence="1" id="KW-1133">Transmembrane helix</keyword>
<dbReference type="AlphaFoldDB" id="A0A0C2JL86"/>
<feature type="transmembrane region" description="Helical" evidence="1">
    <location>
        <begin position="107"/>
        <end position="133"/>
    </location>
</feature>
<accession>A0A0C2JL86</accession>
<reference evidence="3 4" key="1">
    <citation type="submission" date="2014-11" db="EMBL/GenBank/DDBJ databases">
        <title>Draft Genome Sequence of Vibrio piscirenalis strains CECT 8603T and CECT 8604, two marine Gammaproteobacterium isolated from cultured gilthead sea bream (Sparus aurata).</title>
        <authorList>
            <person name="Arahal D.R."/>
            <person name="Rodrigo-Torres L."/>
            <person name="Lucena T."/>
            <person name="Pujalte M.J."/>
        </authorList>
    </citation>
    <scope>NUCLEOTIDE SEQUENCE [LARGE SCALE GENOMIC DNA]</scope>
    <source>
        <strain evidence="3 4">DCR 1-4-2</strain>
    </source>
</reference>
<organism evidence="3 4">
    <name type="scientific">Vibrio renipiscarius</name>
    <dbReference type="NCBI Taxonomy" id="1461322"/>
    <lineage>
        <taxon>Bacteria</taxon>
        <taxon>Pseudomonadati</taxon>
        <taxon>Pseudomonadota</taxon>
        <taxon>Gammaproteobacteria</taxon>
        <taxon>Vibrionales</taxon>
        <taxon>Vibrionaceae</taxon>
        <taxon>Vibrio</taxon>
    </lineage>
</organism>
<dbReference type="EMBL" id="JTKH01000025">
    <property type="protein sequence ID" value="KII75357.1"/>
    <property type="molecule type" value="Genomic_DNA"/>
</dbReference>
<gene>
    <name evidence="3" type="ORF">OJ16_18895</name>
</gene>
<dbReference type="PANTHER" id="PTHR35342">
    <property type="entry name" value="TRICARBOXYLIC TRANSPORT PROTEIN"/>
    <property type="match status" value="1"/>
</dbReference>
<feature type="domain" description="DUF112" evidence="2">
    <location>
        <begin position="20"/>
        <end position="437"/>
    </location>
</feature>
<feature type="transmembrane region" description="Helical" evidence="1">
    <location>
        <begin position="353"/>
        <end position="376"/>
    </location>
</feature>
<feature type="transmembrane region" description="Helical" evidence="1">
    <location>
        <begin position="468"/>
        <end position="484"/>
    </location>
</feature>
<evidence type="ECO:0000256" key="1">
    <source>
        <dbReference type="SAM" id="Phobius"/>
    </source>
</evidence>
<comment type="caution">
    <text evidence="3">The sequence shown here is derived from an EMBL/GenBank/DDBJ whole genome shotgun (WGS) entry which is preliminary data.</text>
</comment>
<feature type="transmembrane region" description="Helical" evidence="1">
    <location>
        <begin position="59"/>
        <end position="80"/>
    </location>
</feature>
<dbReference type="InterPro" id="IPR002823">
    <property type="entry name" value="DUF112_TM"/>
</dbReference>
<dbReference type="STRING" id="1461322.OJ16_18895"/>
<keyword evidence="1" id="KW-0472">Membrane</keyword>
<feature type="transmembrane region" description="Helical" evidence="1">
    <location>
        <begin position="145"/>
        <end position="165"/>
    </location>
</feature>
<dbReference type="RefSeq" id="WP_040992965.1">
    <property type="nucleotide sequence ID" value="NZ_JTKH01000025.1"/>
</dbReference>
<feature type="transmembrane region" description="Helical" evidence="1">
    <location>
        <begin position="20"/>
        <end position="47"/>
    </location>
</feature>
<name>A0A0C2JL86_9VIBR</name>